<dbReference type="Pfam" id="PF00550">
    <property type="entry name" value="PP-binding"/>
    <property type="match status" value="1"/>
</dbReference>
<dbReference type="InterPro" id="IPR000873">
    <property type="entry name" value="AMP-dep_synth/lig_dom"/>
</dbReference>
<evidence type="ECO:0000256" key="2">
    <source>
        <dbReference type="ARBA" id="ARBA00006432"/>
    </source>
</evidence>
<dbReference type="SUPFAM" id="SSF52777">
    <property type="entry name" value="CoA-dependent acyltransferases"/>
    <property type="match status" value="1"/>
</dbReference>
<protein>
    <submittedName>
        <fullName evidence="6">Linear gramicidin synthetase subunit C</fullName>
    </submittedName>
</protein>
<dbReference type="Gene3D" id="2.30.38.10">
    <property type="entry name" value="Luciferase, Domain 3"/>
    <property type="match status" value="1"/>
</dbReference>
<dbReference type="GO" id="GO:0044550">
    <property type="term" value="P:secondary metabolite biosynthetic process"/>
    <property type="evidence" value="ECO:0007669"/>
    <property type="project" value="TreeGrafter"/>
</dbReference>
<evidence type="ECO:0000256" key="4">
    <source>
        <dbReference type="ARBA" id="ARBA00022553"/>
    </source>
</evidence>
<gene>
    <name evidence="6" type="ORF">CWATWH0402_4204</name>
</gene>
<dbReference type="GO" id="GO:0031177">
    <property type="term" value="F:phosphopantetheine binding"/>
    <property type="evidence" value="ECO:0007669"/>
    <property type="project" value="TreeGrafter"/>
</dbReference>
<comment type="caution">
    <text evidence="6">The sequence shown here is derived from an EMBL/GenBank/DDBJ whole genome shotgun (WGS) entry which is preliminary data.</text>
</comment>
<name>T2JX68_CROWT</name>
<evidence type="ECO:0000259" key="5">
    <source>
        <dbReference type="PROSITE" id="PS50075"/>
    </source>
</evidence>
<dbReference type="Proteomes" id="UP000018130">
    <property type="component" value="Unassembled WGS sequence"/>
</dbReference>
<dbReference type="GO" id="GO:0008610">
    <property type="term" value="P:lipid biosynthetic process"/>
    <property type="evidence" value="ECO:0007669"/>
    <property type="project" value="UniProtKB-ARBA"/>
</dbReference>
<dbReference type="Gene3D" id="1.10.1200.10">
    <property type="entry name" value="ACP-like"/>
    <property type="match status" value="1"/>
</dbReference>
<dbReference type="InterPro" id="IPR001242">
    <property type="entry name" value="Condensation_dom"/>
</dbReference>
<dbReference type="Pfam" id="PF00501">
    <property type="entry name" value="AMP-binding"/>
    <property type="match status" value="1"/>
</dbReference>
<dbReference type="InterPro" id="IPR045851">
    <property type="entry name" value="AMP-bd_C_sf"/>
</dbReference>
<dbReference type="InterPro" id="IPR009081">
    <property type="entry name" value="PP-bd_ACP"/>
</dbReference>
<dbReference type="Pfam" id="PF13193">
    <property type="entry name" value="AMP-binding_C"/>
    <property type="match status" value="1"/>
</dbReference>
<keyword evidence="3" id="KW-0596">Phosphopantetheine</keyword>
<dbReference type="GO" id="GO:0043041">
    <property type="term" value="P:amino acid activation for nonribosomal peptide biosynthetic process"/>
    <property type="evidence" value="ECO:0007669"/>
    <property type="project" value="TreeGrafter"/>
</dbReference>
<dbReference type="InterPro" id="IPR036736">
    <property type="entry name" value="ACP-like_sf"/>
</dbReference>
<evidence type="ECO:0000256" key="3">
    <source>
        <dbReference type="ARBA" id="ARBA00022450"/>
    </source>
</evidence>
<dbReference type="SUPFAM" id="SSF47336">
    <property type="entry name" value="ACP-like"/>
    <property type="match status" value="1"/>
</dbReference>
<dbReference type="SUPFAM" id="SSF56801">
    <property type="entry name" value="Acetyl-CoA synthetase-like"/>
    <property type="match status" value="1"/>
</dbReference>
<dbReference type="Gene3D" id="3.30.559.10">
    <property type="entry name" value="Chloramphenicol acetyltransferase-like domain"/>
    <property type="match status" value="1"/>
</dbReference>
<sequence length="538" mass="61168">MIQHQGLCNLAKAQIEYFQVNNLSRILQFASFSFDASIWEIVMAICSGGRLCLASSDDLLPGENLTQTLNQYRITHITLPPSALTVMFPEALSNVETIIVAGEACSSSLARKWSKGRNFFNGYGPTEDTVCTTLGQYREDLNKLLIGKPLPNHQIYILDTNLQPVPIGVVGELYIGGDGLARGYLNNSELTAKKFIPNPFDSTQKSRLYQTGDLCRYLGDGNIEYIGRVDHQVKIRGFRIELGEIENVLNTHSDIRENVVVVKEAQNGNKCLVAYLVPFQGIESTNKNNPNRLTQNLRRYLNDKLPSYMIPTMFILLDRLPLTPNGKVDHRALPIPDWNWFSKNEDFVLPNTPSQEIMVSIWQEVLKIDQISIKDNFFERGGHSLLATQVISRVREAFNIEIPIKTLFEFPTVEELSQKIDRVDDHRHSTFLTIDPISRERPLSLSFAQQRLWFLDQLEGKSATYNIPAALILEGQLNQQALEQSINTIIGIHESLRTRFNNVNGEVIQIIERERPISLKVINIEKLETNEQKNRLNY</sequence>
<dbReference type="GO" id="GO:0005829">
    <property type="term" value="C:cytosol"/>
    <property type="evidence" value="ECO:0007669"/>
    <property type="project" value="TreeGrafter"/>
</dbReference>
<evidence type="ECO:0000313" key="7">
    <source>
        <dbReference type="Proteomes" id="UP000018130"/>
    </source>
</evidence>
<dbReference type="Gene3D" id="3.40.50.980">
    <property type="match status" value="1"/>
</dbReference>
<comment type="cofactor">
    <cofactor evidence="1">
        <name>pantetheine 4'-phosphate</name>
        <dbReference type="ChEBI" id="CHEBI:47942"/>
    </cofactor>
</comment>
<dbReference type="PANTHER" id="PTHR45527">
    <property type="entry name" value="NONRIBOSOMAL PEPTIDE SYNTHETASE"/>
    <property type="match status" value="1"/>
</dbReference>
<accession>T2JX68</accession>
<evidence type="ECO:0000313" key="6">
    <source>
        <dbReference type="EMBL" id="CCQ69242.1"/>
    </source>
</evidence>
<evidence type="ECO:0000256" key="1">
    <source>
        <dbReference type="ARBA" id="ARBA00001957"/>
    </source>
</evidence>
<dbReference type="PROSITE" id="PS50075">
    <property type="entry name" value="CARRIER"/>
    <property type="match status" value="1"/>
</dbReference>
<dbReference type="EMBL" id="CAQN01000929">
    <property type="protein sequence ID" value="CCQ69242.1"/>
    <property type="molecule type" value="Genomic_DNA"/>
</dbReference>
<dbReference type="AlphaFoldDB" id="T2JX68"/>
<dbReference type="Pfam" id="PF00668">
    <property type="entry name" value="Condensation"/>
    <property type="match status" value="1"/>
</dbReference>
<dbReference type="FunFam" id="3.30.300.30:FF:000010">
    <property type="entry name" value="Enterobactin synthetase component F"/>
    <property type="match status" value="1"/>
</dbReference>
<proteinExistence type="inferred from homology"/>
<keyword evidence="4" id="KW-0597">Phosphoprotein</keyword>
<dbReference type="FunFam" id="1.10.1200.10:FF:000005">
    <property type="entry name" value="Nonribosomal peptide synthetase 1"/>
    <property type="match status" value="1"/>
</dbReference>
<comment type="similarity">
    <text evidence="2">Belongs to the ATP-dependent AMP-binding enzyme family.</text>
</comment>
<dbReference type="Gene3D" id="3.30.300.30">
    <property type="match status" value="1"/>
</dbReference>
<dbReference type="FunFam" id="2.30.38.10:FF:000001">
    <property type="entry name" value="Non-ribosomal peptide synthetase PvdI"/>
    <property type="match status" value="1"/>
</dbReference>
<organism evidence="6 7">
    <name type="scientific">Crocosphaera watsonii WH 0402</name>
    <dbReference type="NCBI Taxonomy" id="1284629"/>
    <lineage>
        <taxon>Bacteria</taxon>
        <taxon>Bacillati</taxon>
        <taxon>Cyanobacteriota</taxon>
        <taxon>Cyanophyceae</taxon>
        <taxon>Oscillatoriophycideae</taxon>
        <taxon>Chroococcales</taxon>
        <taxon>Aphanothecaceae</taxon>
        <taxon>Crocosphaera</taxon>
    </lineage>
</organism>
<dbReference type="InterPro" id="IPR025110">
    <property type="entry name" value="AMP-bd_C"/>
</dbReference>
<dbReference type="PANTHER" id="PTHR45527:SF1">
    <property type="entry name" value="FATTY ACID SYNTHASE"/>
    <property type="match status" value="1"/>
</dbReference>
<reference evidence="6 7" key="2">
    <citation type="submission" date="2013-09" db="EMBL/GenBank/DDBJ databases">
        <title>Whole genome comparison of six Crocosphaera watsonii strains with differing phenotypes.</title>
        <authorList>
            <person name="Bench S.R."/>
            <person name="Heller P."/>
            <person name="Frank I."/>
            <person name="Arciniega M."/>
            <person name="Shilova I.N."/>
            <person name="Zehr J.P."/>
        </authorList>
    </citation>
    <scope>NUCLEOTIDE SEQUENCE [LARGE SCALE GENOMIC DNA]</scope>
    <source>
        <strain evidence="6 7">WH 0402</strain>
    </source>
</reference>
<reference evidence="6 7" key="1">
    <citation type="submission" date="2013-01" db="EMBL/GenBank/DDBJ databases">
        <authorList>
            <person name="Bench S."/>
        </authorList>
    </citation>
    <scope>NUCLEOTIDE SEQUENCE [LARGE SCALE GENOMIC DNA]</scope>
    <source>
        <strain evidence="6 7">WH 0402</strain>
    </source>
</reference>
<dbReference type="InterPro" id="IPR023213">
    <property type="entry name" value="CAT-like_dom_sf"/>
</dbReference>
<feature type="domain" description="Carrier" evidence="5">
    <location>
        <begin position="349"/>
        <end position="424"/>
    </location>
</feature>
<dbReference type="GO" id="GO:0003824">
    <property type="term" value="F:catalytic activity"/>
    <property type="evidence" value="ECO:0007669"/>
    <property type="project" value="InterPro"/>
</dbReference>